<gene>
    <name evidence="3" type="ORF">RRG08_054340</name>
</gene>
<feature type="compositionally biased region" description="Polar residues" evidence="1">
    <location>
        <begin position="585"/>
        <end position="599"/>
    </location>
</feature>
<evidence type="ECO:0000313" key="3">
    <source>
        <dbReference type="EMBL" id="KAK3799213.1"/>
    </source>
</evidence>
<dbReference type="PANTHER" id="PTHR10724:SF10">
    <property type="entry name" value="S1 RNA-BINDING DOMAIN-CONTAINING PROTEIN 1"/>
    <property type="match status" value="1"/>
</dbReference>
<dbReference type="InterPro" id="IPR041692">
    <property type="entry name" value="HHH_9"/>
</dbReference>
<dbReference type="InterPro" id="IPR037027">
    <property type="entry name" value="YqgF/RNaseH-like_dom_sf"/>
</dbReference>
<proteinExistence type="predicted"/>
<dbReference type="AlphaFoldDB" id="A0AAE1EAT9"/>
<dbReference type="GO" id="GO:0006412">
    <property type="term" value="P:translation"/>
    <property type="evidence" value="ECO:0007669"/>
    <property type="project" value="TreeGrafter"/>
</dbReference>
<dbReference type="InterPro" id="IPR003029">
    <property type="entry name" value="S1_domain"/>
</dbReference>
<sequence length="798" mass="88502">MAKDQKVQASWEPETLIADRLNLRRKSVHNVISLLDEGATIPFIARYRKEQTDDMGPDMLREVAAGLEELRSVEAKIQTVHNAITKMGKMTNVLDTSLRFSTSLLEVDSVYAPFKPGHKGTHAERARALGLEAPALKILNGQSFGLESFINPSKKGLECAGDVEKGIKHVVADIVSKDKEVTDKARSICESCGVLMESSQAKAKNSQDKKRMEGDTKTKGSVTEYKAQKFEQYFNFKMPVKSLKSYQVLALNRGEDMKVLNIKVAIPDRGKAMLIHFAANKYLKNIQNQYQNSLIRQAIEDAYDRLIEPALCRKIRSDLTSNAEKASITVFNSNLKNLLLVSPVKYKTILGIDPGFKNGCKVAVISPTGQVMNTDVLYLHDFKSNKITERKKMVSIVTKYRCDIIAIGNGTACRETESIVADLLKQGLFKPLPVVYSIVDECGASIYSVSDQAKKEFPDLDPTLRGAVSIARRLQDPLAELVKIEPKHLGVGMYQHDINKTKLETALSSVVEECVSFVGVDINTGSECLLRRVAGLNAAKAKHIVEWRLKNGYFTSRQQLLSIKGLGKKGFEQCAGFIRVTNHTSGDSASETVQKTSSPVKDEKKGRKRKLEGNGPKRAKQRKGEMLNVWNPLDSTAVHPESYDIAHRLMEHLGADPSDIGQEHFISLFKRKSTEPNLKKFCDEQDFGFATVKFISDALKQPLSYDLREGSQKPLFKQDIVSASDLKSGSELTGRVLNVTHFGAFVDIGVNINGLIHKSKMGRFGKLAVGDRVGVKVESINLDRQRIGLILQSVNETS</sequence>
<dbReference type="SMART" id="SM00316">
    <property type="entry name" value="S1"/>
    <property type="match status" value="1"/>
</dbReference>
<dbReference type="Gene3D" id="1.10.10.650">
    <property type="entry name" value="RuvA domain 2-like"/>
    <property type="match status" value="1"/>
</dbReference>
<dbReference type="InterPro" id="IPR018974">
    <property type="entry name" value="Tex-like_N"/>
</dbReference>
<reference evidence="3" key="1">
    <citation type="journal article" date="2023" name="G3 (Bethesda)">
        <title>A reference genome for the long-term kleptoplast-retaining sea slug Elysia crispata morphotype clarki.</title>
        <authorList>
            <person name="Eastman K.E."/>
            <person name="Pendleton A.L."/>
            <person name="Shaikh M.A."/>
            <person name="Suttiyut T."/>
            <person name="Ogas R."/>
            <person name="Tomko P."/>
            <person name="Gavelis G."/>
            <person name="Widhalm J.R."/>
            <person name="Wisecaver J.H."/>
        </authorList>
    </citation>
    <scope>NUCLEOTIDE SEQUENCE</scope>
    <source>
        <strain evidence="3">ECLA1</strain>
    </source>
</reference>
<dbReference type="InterPro" id="IPR010994">
    <property type="entry name" value="RuvA_2-like"/>
</dbReference>
<dbReference type="EMBL" id="JAWDGP010000590">
    <property type="protein sequence ID" value="KAK3799213.1"/>
    <property type="molecule type" value="Genomic_DNA"/>
</dbReference>
<dbReference type="Gene3D" id="1.10.150.310">
    <property type="entry name" value="Tex RuvX-like domain-like"/>
    <property type="match status" value="1"/>
</dbReference>
<evidence type="ECO:0000313" key="4">
    <source>
        <dbReference type="Proteomes" id="UP001283361"/>
    </source>
</evidence>
<feature type="domain" description="S1 motif" evidence="2">
    <location>
        <begin position="729"/>
        <end position="792"/>
    </location>
</feature>
<dbReference type="SUPFAM" id="SSF158832">
    <property type="entry name" value="Tex N-terminal region-like"/>
    <property type="match status" value="1"/>
</dbReference>
<dbReference type="PROSITE" id="PS50126">
    <property type="entry name" value="S1"/>
    <property type="match status" value="1"/>
</dbReference>
<dbReference type="Pfam" id="PF17674">
    <property type="entry name" value="HHH_9"/>
    <property type="match status" value="1"/>
</dbReference>
<feature type="region of interest" description="Disordered" evidence="1">
    <location>
        <begin position="585"/>
        <end position="623"/>
    </location>
</feature>
<comment type="caution">
    <text evidence="3">The sequence shown here is derived from an EMBL/GenBank/DDBJ whole genome shotgun (WGS) entry which is preliminary data.</text>
</comment>
<dbReference type="GO" id="GO:0003729">
    <property type="term" value="F:mRNA binding"/>
    <property type="evidence" value="ECO:0007669"/>
    <property type="project" value="TreeGrafter"/>
</dbReference>
<dbReference type="FunFam" id="3.30.420.140:FF:000001">
    <property type="entry name" value="RNA-binding transcriptional accessory protein"/>
    <property type="match status" value="1"/>
</dbReference>
<dbReference type="InterPro" id="IPR023319">
    <property type="entry name" value="Tex-like_HTH_dom_sf"/>
</dbReference>
<name>A0AAE1EAT9_9GAST</name>
<organism evidence="3 4">
    <name type="scientific">Elysia crispata</name>
    <name type="common">lettuce slug</name>
    <dbReference type="NCBI Taxonomy" id="231223"/>
    <lineage>
        <taxon>Eukaryota</taxon>
        <taxon>Metazoa</taxon>
        <taxon>Spiralia</taxon>
        <taxon>Lophotrochozoa</taxon>
        <taxon>Mollusca</taxon>
        <taxon>Gastropoda</taxon>
        <taxon>Heterobranchia</taxon>
        <taxon>Euthyneura</taxon>
        <taxon>Panpulmonata</taxon>
        <taxon>Sacoglossa</taxon>
        <taxon>Placobranchoidea</taxon>
        <taxon>Plakobranchidae</taxon>
        <taxon>Elysia</taxon>
    </lineage>
</organism>
<dbReference type="InterPro" id="IPR012340">
    <property type="entry name" value="NA-bd_OB-fold"/>
</dbReference>
<dbReference type="InterPro" id="IPR012337">
    <property type="entry name" value="RNaseH-like_sf"/>
</dbReference>
<dbReference type="InterPro" id="IPR006641">
    <property type="entry name" value="YqgF/RNaseH-like_dom"/>
</dbReference>
<dbReference type="InterPro" id="IPR023323">
    <property type="entry name" value="Tex-like_dom_sf"/>
</dbReference>
<dbReference type="Gene3D" id="1.10.3500.10">
    <property type="entry name" value="Tex N-terminal region-like"/>
    <property type="match status" value="1"/>
</dbReference>
<evidence type="ECO:0000259" key="2">
    <source>
        <dbReference type="PROSITE" id="PS50126"/>
    </source>
</evidence>
<dbReference type="InterPro" id="IPR032639">
    <property type="entry name" value="Tex_YqgF"/>
</dbReference>
<dbReference type="Pfam" id="PF00575">
    <property type="entry name" value="S1"/>
    <property type="match status" value="1"/>
</dbReference>
<dbReference type="SUPFAM" id="SSF47781">
    <property type="entry name" value="RuvA domain 2-like"/>
    <property type="match status" value="2"/>
</dbReference>
<dbReference type="PANTHER" id="PTHR10724">
    <property type="entry name" value="30S RIBOSOMAL PROTEIN S1"/>
    <property type="match status" value="1"/>
</dbReference>
<dbReference type="Pfam" id="PF16921">
    <property type="entry name" value="Tex_YqgF"/>
    <property type="match status" value="1"/>
</dbReference>
<dbReference type="FunFam" id="1.10.10.650:FF:000001">
    <property type="entry name" value="S1 RNA-binding domain 1"/>
    <property type="match status" value="1"/>
</dbReference>
<evidence type="ECO:0000256" key="1">
    <source>
        <dbReference type="SAM" id="MobiDB-lite"/>
    </source>
</evidence>
<dbReference type="Pfam" id="PF22706">
    <property type="entry name" value="Tex_central_region"/>
    <property type="match status" value="1"/>
</dbReference>
<dbReference type="Pfam" id="PF12836">
    <property type="entry name" value="HHH_3"/>
    <property type="match status" value="1"/>
</dbReference>
<dbReference type="InterPro" id="IPR050437">
    <property type="entry name" value="Ribos_protein_bS1-like"/>
</dbReference>
<dbReference type="Gene3D" id="3.30.420.140">
    <property type="entry name" value="YqgF/RNase H-like domain"/>
    <property type="match status" value="1"/>
</dbReference>
<dbReference type="Pfam" id="PF09371">
    <property type="entry name" value="Tex_N"/>
    <property type="match status" value="1"/>
</dbReference>
<dbReference type="GO" id="GO:0003735">
    <property type="term" value="F:structural constituent of ribosome"/>
    <property type="evidence" value="ECO:0007669"/>
    <property type="project" value="TreeGrafter"/>
</dbReference>
<dbReference type="SUPFAM" id="SSF53098">
    <property type="entry name" value="Ribonuclease H-like"/>
    <property type="match status" value="1"/>
</dbReference>
<dbReference type="Proteomes" id="UP001283361">
    <property type="component" value="Unassembled WGS sequence"/>
</dbReference>
<keyword evidence="4" id="KW-1185">Reference proteome</keyword>
<dbReference type="InterPro" id="IPR055179">
    <property type="entry name" value="Tex-like_central_region"/>
</dbReference>
<dbReference type="SUPFAM" id="SSF50249">
    <property type="entry name" value="Nucleic acid-binding proteins"/>
    <property type="match status" value="1"/>
</dbReference>
<dbReference type="Gene3D" id="2.40.50.140">
    <property type="entry name" value="Nucleic acid-binding proteins"/>
    <property type="match status" value="1"/>
</dbReference>
<accession>A0AAE1EAT9</accession>
<protein>
    <recommendedName>
        <fullName evidence="2">S1 motif domain-containing protein</fullName>
    </recommendedName>
</protein>
<dbReference type="GO" id="GO:0006139">
    <property type="term" value="P:nucleobase-containing compound metabolic process"/>
    <property type="evidence" value="ECO:0007669"/>
    <property type="project" value="InterPro"/>
</dbReference>
<dbReference type="SMART" id="SM00732">
    <property type="entry name" value="YqgFc"/>
    <property type="match status" value="1"/>
</dbReference>